<dbReference type="eggNOG" id="COG4948">
    <property type="taxonomic scope" value="Bacteria"/>
</dbReference>
<evidence type="ECO:0000313" key="3">
    <source>
        <dbReference type="EMBL" id="GAL83560.1"/>
    </source>
</evidence>
<accession>A0A098L9H0</accession>
<dbReference type="Pfam" id="PF13378">
    <property type="entry name" value="MR_MLE_C"/>
    <property type="match status" value="1"/>
</dbReference>
<dbReference type="InterPro" id="IPR029065">
    <property type="entry name" value="Enolase_C-like"/>
</dbReference>
<dbReference type="Proteomes" id="UP000030185">
    <property type="component" value="Unassembled WGS sequence"/>
</dbReference>
<organism evidence="3 4">
    <name type="scientific">Sporocytophaga myxococcoides</name>
    <dbReference type="NCBI Taxonomy" id="153721"/>
    <lineage>
        <taxon>Bacteria</taxon>
        <taxon>Pseudomonadati</taxon>
        <taxon>Bacteroidota</taxon>
        <taxon>Cytophagia</taxon>
        <taxon>Cytophagales</taxon>
        <taxon>Cytophagaceae</taxon>
        <taxon>Sporocytophaga</taxon>
    </lineage>
</organism>
<dbReference type="SMART" id="SM00922">
    <property type="entry name" value="MR_MLE"/>
    <property type="match status" value="1"/>
</dbReference>
<dbReference type="GO" id="GO:0046872">
    <property type="term" value="F:metal ion binding"/>
    <property type="evidence" value="ECO:0007669"/>
    <property type="project" value="UniProtKB-KW"/>
</dbReference>
<dbReference type="EMBL" id="BBLT01000001">
    <property type="protein sequence ID" value="GAL83560.1"/>
    <property type="molecule type" value="Genomic_DNA"/>
</dbReference>
<dbReference type="InterPro" id="IPR018110">
    <property type="entry name" value="Mandel_Rmase/mucon_lact_enz_CS"/>
</dbReference>
<dbReference type="Gene3D" id="3.20.20.120">
    <property type="entry name" value="Enolase-like C-terminal domain"/>
    <property type="match status" value="1"/>
</dbReference>
<dbReference type="SFLD" id="SFLDS00001">
    <property type="entry name" value="Enolase"/>
    <property type="match status" value="1"/>
</dbReference>
<dbReference type="GO" id="GO:0016854">
    <property type="term" value="F:racemase and epimerase activity"/>
    <property type="evidence" value="ECO:0007669"/>
    <property type="project" value="UniProtKB-ARBA"/>
</dbReference>
<gene>
    <name evidence="3" type="ORF">MYP_787</name>
</gene>
<comment type="caution">
    <text evidence="3">The sequence shown here is derived from an EMBL/GenBank/DDBJ whole genome shotgun (WGS) entry which is preliminary data.</text>
</comment>
<dbReference type="SFLD" id="SFLDG00180">
    <property type="entry name" value="muconate_cycloisomerase"/>
    <property type="match status" value="1"/>
</dbReference>
<dbReference type="STRING" id="153721.MYP_787"/>
<dbReference type="AlphaFoldDB" id="A0A098L9H0"/>
<sequence length="269" mass="30473">MYLQEWPSIRFALETALLDLKQGGKRKLFDTDFTTGGKGIPINGLIWMGDFNFMERQLWEKLEQGFNCIKIKVGAIDFNKECNLLEKIRTRFSPEQIEIRLDANGAFTETDAEIKLKQLSEFTIHSIEQPVKAGQVELMKHLCTLNIIPVALDEELIGVYTKDTKVELLQKIKPQYIILKPTLLGGFKQSAEWIDAADRIKAGWWFTSALESNVGLNAVAQFAYSLNSPMPQGLGTGKLYHNNIDSPLVIQSGALYYDPSQNWNFNPLL</sequence>
<dbReference type="GO" id="GO:0009063">
    <property type="term" value="P:amino acid catabolic process"/>
    <property type="evidence" value="ECO:0007669"/>
    <property type="project" value="InterPro"/>
</dbReference>
<protein>
    <submittedName>
        <fullName evidence="3">O-succinylbenzoate synthase</fullName>
    </submittedName>
</protein>
<name>A0A098L9H0_9BACT</name>
<dbReference type="SFLD" id="SFLDF00009">
    <property type="entry name" value="o-succinylbenzoate_synthase"/>
    <property type="match status" value="1"/>
</dbReference>
<dbReference type="PANTHER" id="PTHR48073">
    <property type="entry name" value="O-SUCCINYLBENZOATE SYNTHASE-RELATED"/>
    <property type="match status" value="1"/>
</dbReference>
<keyword evidence="4" id="KW-1185">Reference proteome</keyword>
<dbReference type="SUPFAM" id="SSF51604">
    <property type="entry name" value="Enolase C-terminal domain-like"/>
    <property type="match status" value="1"/>
</dbReference>
<evidence type="ECO:0000313" key="4">
    <source>
        <dbReference type="Proteomes" id="UP000030185"/>
    </source>
</evidence>
<evidence type="ECO:0000256" key="1">
    <source>
        <dbReference type="ARBA" id="ARBA00022723"/>
    </source>
</evidence>
<feature type="domain" description="Mandelate racemase/muconate lactonizing enzyme C-terminal" evidence="2">
    <location>
        <begin position="54"/>
        <end position="149"/>
    </location>
</feature>
<dbReference type="CDD" id="cd03320">
    <property type="entry name" value="OSBS"/>
    <property type="match status" value="1"/>
</dbReference>
<dbReference type="InterPro" id="IPR036849">
    <property type="entry name" value="Enolase-like_C_sf"/>
</dbReference>
<dbReference type="InterPro" id="IPR013342">
    <property type="entry name" value="Mandelate_racemase_C"/>
</dbReference>
<proteinExistence type="predicted"/>
<keyword evidence="1" id="KW-0479">Metal-binding</keyword>
<dbReference type="PROSITE" id="PS00909">
    <property type="entry name" value="MR_MLE_2"/>
    <property type="match status" value="1"/>
</dbReference>
<evidence type="ECO:0000259" key="2">
    <source>
        <dbReference type="SMART" id="SM00922"/>
    </source>
</evidence>
<reference evidence="3 4" key="1">
    <citation type="submission" date="2014-09" db="EMBL/GenBank/DDBJ databases">
        <title>Sporocytophaga myxococcoides PG-01 genome sequencing.</title>
        <authorList>
            <person name="Liu L."/>
            <person name="Gao P.J."/>
            <person name="Chen G.J."/>
            <person name="Wang L.S."/>
        </authorList>
    </citation>
    <scope>NUCLEOTIDE SEQUENCE [LARGE SCALE GENOMIC DNA]</scope>
    <source>
        <strain evidence="3 4">PG-01</strain>
    </source>
</reference>
<dbReference type="PANTHER" id="PTHR48073:SF2">
    <property type="entry name" value="O-SUCCINYLBENZOATE SYNTHASE"/>
    <property type="match status" value="1"/>
</dbReference>